<name>A0A1M4SBJ1_9ACTN</name>
<dbReference type="GO" id="GO:0016491">
    <property type="term" value="F:oxidoreductase activity"/>
    <property type="evidence" value="ECO:0007669"/>
    <property type="project" value="UniProtKB-KW"/>
</dbReference>
<dbReference type="PANTHER" id="PTHR11908">
    <property type="entry name" value="XANTHINE DEHYDROGENASE"/>
    <property type="match status" value="1"/>
</dbReference>
<organism evidence="4 5">
    <name type="scientific">Ferrithrix thermotolerans DSM 19514</name>
    <dbReference type="NCBI Taxonomy" id="1121881"/>
    <lineage>
        <taxon>Bacteria</taxon>
        <taxon>Bacillati</taxon>
        <taxon>Actinomycetota</taxon>
        <taxon>Acidimicrobiia</taxon>
        <taxon>Acidimicrobiales</taxon>
        <taxon>Acidimicrobiaceae</taxon>
        <taxon>Ferrithrix</taxon>
    </lineage>
</organism>
<dbReference type="Gene3D" id="3.30.365.10">
    <property type="entry name" value="Aldehyde oxidase/xanthine dehydrogenase, molybdopterin binding domain"/>
    <property type="match status" value="4"/>
</dbReference>
<evidence type="ECO:0000313" key="5">
    <source>
        <dbReference type="Proteomes" id="UP000184295"/>
    </source>
</evidence>
<sequence length="787" mass="84356">MTTSIIGTRVQRVEDPELLVGGARYVDNIDATDPLHLLFFRSTLARANIASIDIENALQHDGVVAIYTASDLDLPAHHSFFPLNEEIRRPPLAKTQVNFVGEPIVAVVATTKEAALDAMESIEVSYEALEPVIGLERAVSEAAPQLDHRAPRNVARGYRDEGFEHALDGADVVVRARIVNQRVAVCSMEGNAILVDPLINDPDLLVNIWVSTQMPHQFASIAASILGLKDSQLRVVAPHVGGGFGGKAGVTAEHIVAIACAMRLRRPVKWVESRSENMVAMPHGRDQLQYVEMGLTRNGKITGLRCRMLGDAGAYGGFGGGLVLGSTRTMSQGVYDIPKVAYSAAAVITNTTPVGAFRGAGRPEAAAFLERLIDIAAQELGIDPIAIRKNNFIEPGSFPFATKTGVVYDTGDYERAFDTLLSHAGYEELRKEQQRRIDQGSSKLLGIGVSTYVEITAAGSGEFADVEIKKDGRAQIKVGTSSHGQGHATAFAMLVSQELGVAISDIDFVQSDTALVPRGNGTGGSRSLQLGGSAVAKAASEVKTLAFQVLSRRLEVAEEDLTVVASGVEVKGVPSSRLNWREIYRLADEEGVDLKSEFDFTSAGPTFPFGAHLSVVEVDLETGRVTPLKHFCVDDCGTVINPLLVEGQQHGGAAQGIAQALYEHFQYQSDGTPLTTNFSDYAIPAASELPNIATYRTETPSPNNPLGAKGIGESATVGATPAVQNAVVNALSHLGIRHIEMPCTPERVWRAINDANHPPLWVDPPNIFSDLPIRTSQEAEDTEEVDI</sequence>
<dbReference type="InterPro" id="IPR000674">
    <property type="entry name" value="Ald_Oxase/Xan_DH_a/b"/>
</dbReference>
<reference evidence="5" key="1">
    <citation type="submission" date="2016-11" db="EMBL/GenBank/DDBJ databases">
        <authorList>
            <person name="Varghese N."/>
            <person name="Submissions S."/>
        </authorList>
    </citation>
    <scope>NUCLEOTIDE SEQUENCE [LARGE SCALE GENOMIC DNA]</scope>
    <source>
        <strain evidence="5">DSM 19514</strain>
    </source>
</reference>
<proteinExistence type="predicted"/>
<evidence type="ECO:0000259" key="3">
    <source>
        <dbReference type="SMART" id="SM01008"/>
    </source>
</evidence>
<dbReference type="PANTHER" id="PTHR11908:SF132">
    <property type="entry name" value="ALDEHYDE OXIDASE 1-RELATED"/>
    <property type="match status" value="1"/>
</dbReference>
<dbReference type="InterPro" id="IPR016208">
    <property type="entry name" value="Ald_Oxase/xanthine_DH-like"/>
</dbReference>
<dbReference type="Pfam" id="PF20256">
    <property type="entry name" value="MoCoBD_2"/>
    <property type="match status" value="1"/>
</dbReference>
<dbReference type="GO" id="GO:0005506">
    <property type="term" value="F:iron ion binding"/>
    <property type="evidence" value="ECO:0007669"/>
    <property type="project" value="InterPro"/>
</dbReference>
<dbReference type="InterPro" id="IPR008274">
    <property type="entry name" value="AldOxase/xan_DH_MoCoBD1"/>
</dbReference>
<keyword evidence="1" id="KW-0500">Molybdenum</keyword>
<dbReference type="Pfam" id="PF02738">
    <property type="entry name" value="MoCoBD_1"/>
    <property type="match status" value="1"/>
</dbReference>
<dbReference type="SUPFAM" id="SSF56003">
    <property type="entry name" value="Molybdenum cofactor-binding domain"/>
    <property type="match status" value="1"/>
</dbReference>
<dbReference type="InterPro" id="IPR037165">
    <property type="entry name" value="AldOxase/xan_DH_Mopterin-bd_sf"/>
</dbReference>
<dbReference type="InterPro" id="IPR036856">
    <property type="entry name" value="Ald_Oxase/Xan_DH_a/b_sf"/>
</dbReference>
<dbReference type="AlphaFoldDB" id="A0A1M4SBJ1"/>
<dbReference type="STRING" id="1121881.SAMN02745225_00190"/>
<evidence type="ECO:0000256" key="1">
    <source>
        <dbReference type="ARBA" id="ARBA00022505"/>
    </source>
</evidence>
<dbReference type="InterPro" id="IPR046867">
    <property type="entry name" value="AldOxase/xan_DH_MoCoBD2"/>
</dbReference>
<keyword evidence="2" id="KW-0560">Oxidoreductase</keyword>
<evidence type="ECO:0000313" key="4">
    <source>
        <dbReference type="EMBL" id="SHE29603.1"/>
    </source>
</evidence>
<evidence type="ECO:0000256" key="2">
    <source>
        <dbReference type="ARBA" id="ARBA00023002"/>
    </source>
</evidence>
<dbReference type="Gene3D" id="3.90.1170.50">
    <property type="entry name" value="Aldehyde oxidase/xanthine dehydrogenase, a/b hammerhead"/>
    <property type="match status" value="1"/>
</dbReference>
<accession>A0A1M4SBJ1</accession>
<dbReference type="Proteomes" id="UP000184295">
    <property type="component" value="Unassembled WGS sequence"/>
</dbReference>
<dbReference type="OrthoDB" id="135295at2"/>
<keyword evidence="5" id="KW-1185">Reference proteome</keyword>
<feature type="domain" description="Aldehyde oxidase/xanthine dehydrogenase a/b hammerhead" evidence="3">
    <location>
        <begin position="20"/>
        <end position="130"/>
    </location>
</feature>
<gene>
    <name evidence="4" type="ORF">SAMN02745225_00190</name>
</gene>
<dbReference type="SMART" id="SM01008">
    <property type="entry name" value="Ald_Xan_dh_C"/>
    <property type="match status" value="1"/>
</dbReference>
<dbReference type="RefSeq" id="WP_072787851.1">
    <property type="nucleotide sequence ID" value="NZ_FQUL01000002.1"/>
</dbReference>
<dbReference type="EMBL" id="FQUL01000002">
    <property type="protein sequence ID" value="SHE29603.1"/>
    <property type="molecule type" value="Genomic_DNA"/>
</dbReference>
<dbReference type="SUPFAM" id="SSF54665">
    <property type="entry name" value="CO dehydrogenase molybdoprotein N-domain-like"/>
    <property type="match status" value="1"/>
</dbReference>
<protein>
    <submittedName>
        <fullName evidence="4">Carbon-monoxide dehydrogenase large subunit</fullName>
    </submittedName>
</protein>
<dbReference type="Pfam" id="PF01315">
    <property type="entry name" value="Ald_Xan_dh_C"/>
    <property type="match status" value="1"/>
</dbReference>